<reference evidence="2" key="1">
    <citation type="submission" date="2012-11" db="EMBL/GenBank/DDBJ databases">
        <authorList>
            <person name="Singh A."/>
            <person name="Pinnaka A.K."/>
            <person name="Vaidya B."/>
        </authorList>
    </citation>
    <scope>NUCLEOTIDE SEQUENCE [LARGE SCALE GENOMIC DNA]</scope>
    <source>
        <strain evidence="2">AK23</strain>
    </source>
</reference>
<dbReference type="AlphaFoldDB" id="W9V350"/>
<proteinExistence type="predicted"/>
<dbReference type="PRINTS" id="PR00388">
    <property type="entry name" value="PDIESTERASE2"/>
</dbReference>
<dbReference type="Gene3D" id="3.60.15.10">
    <property type="entry name" value="Ribonuclease Z/Hydroxyacylglutathione hydrolase-like"/>
    <property type="match status" value="1"/>
</dbReference>
<sequence length="123" mass="13569">MKVQVLGCSGGIGVGEFTTCVRINEDILLDAGTGLGCLTQAELTQLRHVFITHSHLDHVCLLPMLIDNQFELLTSPIHVYGVSPVLESLHQHIFNWKIWPDFTQLPSADAPVMAFTTLTSNEL</sequence>
<dbReference type="GO" id="GO:1902660">
    <property type="term" value="P:negative regulation of glucose mediated signaling pathway"/>
    <property type="evidence" value="ECO:0007669"/>
    <property type="project" value="TreeGrafter"/>
</dbReference>
<keyword evidence="2" id="KW-1185">Reference proteome</keyword>
<dbReference type="InterPro" id="IPR000396">
    <property type="entry name" value="Pdiesterase2"/>
</dbReference>
<accession>W9V350</accession>
<comment type="caution">
    <text evidence="1">The sequence shown here is derived from an EMBL/GenBank/DDBJ whole genome shotgun (WGS) entry which is preliminary data.</text>
</comment>
<dbReference type="PATRIC" id="fig|1229521.3.peg.2444"/>
<dbReference type="SUPFAM" id="SSF56281">
    <property type="entry name" value="Metallo-hydrolase/oxidoreductase"/>
    <property type="match status" value="1"/>
</dbReference>
<dbReference type="RefSeq" id="WP_051514439.1">
    <property type="nucleotide sequence ID" value="NZ_AONB01000012.1"/>
</dbReference>
<gene>
    <name evidence="1" type="ORF">D791_02413</name>
</gene>
<dbReference type="EMBL" id="AONB01000012">
    <property type="protein sequence ID" value="EXJ10582.1"/>
    <property type="molecule type" value="Genomic_DNA"/>
</dbReference>
<name>W9V350_9GAMM</name>
<organism evidence="1 2">
    <name type="scientific">Nitrincola nitratireducens</name>
    <dbReference type="NCBI Taxonomy" id="1229521"/>
    <lineage>
        <taxon>Bacteria</taxon>
        <taxon>Pseudomonadati</taxon>
        <taxon>Pseudomonadota</taxon>
        <taxon>Gammaproteobacteria</taxon>
        <taxon>Oceanospirillales</taxon>
        <taxon>Oceanospirillaceae</taxon>
        <taxon>Nitrincola</taxon>
    </lineage>
</organism>
<evidence type="ECO:0000313" key="2">
    <source>
        <dbReference type="Proteomes" id="UP000019464"/>
    </source>
</evidence>
<dbReference type="GO" id="GO:0006198">
    <property type="term" value="P:cAMP catabolic process"/>
    <property type="evidence" value="ECO:0007669"/>
    <property type="project" value="InterPro"/>
</dbReference>
<dbReference type="GO" id="GO:0047555">
    <property type="term" value="F:3',5'-cyclic-GMP phosphodiesterase activity"/>
    <property type="evidence" value="ECO:0007669"/>
    <property type="project" value="TreeGrafter"/>
</dbReference>
<dbReference type="Proteomes" id="UP000019464">
    <property type="component" value="Unassembled WGS sequence"/>
</dbReference>
<dbReference type="PANTHER" id="PTHR28283">
    <property type="entry name" value="3',5'-CYCLIC-NUCLEOTIDE PHOSPHODIESTERASE 1"/>
    <property type="match status" value="1"/>
</dbReference>
<dbReference type="InterPro" id="IPR036866">
    <property type="entry name" value="RibonucZ/Hydroxyglut_hydro"/>
</dbReference>
<dbReference type="OrthoDB" id="9803916at2"/>
<dbReference type="GO" id="GO:0004115">
    <property type="term" value="F:3',5'-cyclic-AMP phosphodiesterase activity"/>
    <property type="evidence" value="ECO:0007669"/>
    <property type="project" value="InterPro"/>
</dbReference>
<dbReference type="Pfam" id="PF02112">
    <property type="entry name" value="PDEase_II"/>
    <property type="match status" value="1"/>
</dbReference>
<dbReference type="STRING" id="1229521.D791_02413"/>
<evidence type="ECO:0000313" key="1">
    <source>
        <dbReference type="EMBL" id="EXJ10582.1"/>
    </source>
</evidence>
<reference evidence="1 2" key="2">
    <citation type="journal article" date="2015" name="Syst. Appl. Microbiol.">
        <title>Nitrincola nitratireducens sp. nov. isolated from a haloalkaline crater lake.</title>
        <authorList>
            <person name="Singh A."/>
            <person name="Vaidya B."/>
            <person name="Tanuku N.R."/>
            <person name="Pinnaka A.K."/>
        </authorList>
    </citation>
    <scope>NUCLEOTIDE SEQUENCE [LARGE SCALE GENOMIC DNA]</scope>
    <source>
        <strain evidence="1 2">AK23</strain>
    </source>
</reference>
<protein>
    <submittedName>
        <fullName evidence="1">Ribonuclease Z</fullName>
    </submittedName>
</protein>
<dbReference type="PANTHER" id="PTHR28283:SF1">
    <property type="entry name" value="3',5'-CYCLIC-NUCLEOTIDE PHOSPHODIESTERASE 1"/>
    <property type="match status" value="1"/>
</dbReference>